<dbReference type="Gene3D" id="3.30.365.10">
    <property type="entry name" value="Aldehyde oxidase/xanthine dehydrogenase, molybdopterin binding domain"/>
    <property type="match status" value="4"/>
</dbReference>
<dbReference type="InterPro" id="IPR036856">
    <property type="entry name" value="Ald_Oxase/Xan_DH_a/b_sf"/>
</dbReference>
<dbReference type="Gene3D" id="3.90.1170.50">
    <property type="entry name" value="Aldehyde oxidase/xanthine dehydrogenase, a/b hammerhead"/>
    <property type="match status" value="1"/>
</dbReference>
<dbReference type="InterPro" id="IPR012780">
    <property type="entry name" value="CO_Mo_DH_lsu"/>
</dbReference>
<dbReference type="NCBIfam" id="TIGR02416">
    <property type="entry name" value="CO_dehy_Mo_lg"/>
    <property type="match status" value="1"/>
</dbReference>
<evidence type="ECO:0000256" key="2">
    <source>
        <dbReference type="ARBA" id="ARBA00023002"/>
    </source>
</evidence>
<dbReference type="Pfam" id="PF01315">
    <property type="entry name" value="Ald_Xan_dh_C"/>
    <property type="match status" value="1"/>
</dbReference>
<dbReference type="SUPFAM" id="SSF56003">
    <property type="entry name" value="Molybdenum cofactor-binding domain"/>
    <property type="match status" value="1"/>
</dbReference>
<keyword evidence="2 4" id="KW-0560">Oxidoreductase</keyword>
<keyword evidence="5" id="KW-1185">Reference proteome</keyword>
<protein>
    <submittedName>
        <fullName evidence="4">Aerobic carbon-monoxide dehydrogenase large subunit</fullName>
        <ecNumber evidence="4">1.2.5.3</ecNumber>
    </submittedName>
</protein>
<proteinExistence type="predicted"/>
<accession>A0ABV8IYB9</accession>
<dbReference type="SUPFAM" id="SSF54665">
    <property type="entry name" value="CO dehydrogenase molybdoprotein N-domain-like"/>
    <property type="match status" value="1"/>
</dbReference>
<dbReference type="SMART" id="SM01008">
    <property type="entry name" value="Ald_Xan_dh_C"/>
    <property type="match status" value="1"/>
</dbReference>
<dbReference type="EMBL" id="JBHSBL010000020">
    <property type="protein sequence ID" value="MFC4069287.1"/>
    <property type="molecule type" value="Genomic_DNA"/>
</dbReference>
<sequence>MTTVHEPSQAKLTEFEDNDQKPVGFGRMLRKEDARLLRGRGRFVDDVQLPGMLHLAILRSPFAHANIVSIDTSAAEASPGVKAVVTGETLKGLGLAWMPTLSNDVQAVLATDRVRFQGQEVAFVVAEDRYQARDALELIDVEYDVLEPVVDVRKALSPDAPVIRTDLEGKTDNHVFDWETGDEEETNRVFASADVIVKEDIVYPRVHPAPMETCGSVADFDPVEGKLRLWSTTQAPHAHRTLYAIVAGLPEHKIQVIAPDIGGGFGNKVPIYPGYVHSIVGSIVTGKPVKWMEDRSENLISTGFARDYIMRAEIAATSEGKILAIRTNVLADHGAFNGTAAPVKYPAGFFGVFTGSYDLQAAHCKMTAVYTNKAPGGVAYACSFRITEAVYLVERIVDALAYELRMDPAELRLKNFIQPEQFPYTTKTGWVYDSGDYEPTMRLAMEMAGYEELRKEQELKRAKGELMGIGIAFFTEAVGAGPRKNMDILGLGMADGCELRVHPTGKAVVRLSVKTQGQGHETTFAQIIAEELGIPPADIDVLHGDTDNTPFGLGTYGSRSTPVSGAAAALVARKVRDKAKLIASAMLEVSVADLDWVKGAFQVKGDPGRSVTIQEIAFRAHGAGDLPDGVEGGLEAQICYNPSNLTYPHGAYICVVDIDPGTAEVKVRRFIAVDDCGTRINPMIIEGQVHGGLTDGVGMALMEMISFDEDGNCLGASLMDYLIPTALEVPDWETGYTVTPSPHHPIGAKGIGESATVGSPPAIVNAVVDALKPFGIRHADMPLTPSRVWDAMRGQATPPI</sequence>
<evidence type="ECO:0000313" key="5">
    <source>
        <dbReference type="Proteomes" id="UP001595867"/>
    </source>
</evidence>
<organism evidence="4 5">
    <name type="scientific">Actinoplanes subglobosus</name>
    <dbReference type="NCBI Taxonomy" id="1547892"/>
    <lineage>
        <taxon>Bacteria</taxon>
        <taxon>Bacillati</taxon>
        <taxon>Actinomycetota</taxon>
        <taxon>Actinomycetes</taxon>
        <taxon>Micromonosporales</taxon>
        <taxon>Micromonosporaceae</taxon>
        <taxon>Actinoplanes</taxon>
    </lineage>
</organism>
<dbReference type="InterPro" id="IPR008274">
    <property type="entry name" value="AldOxase/xan_DH_MoCoBD1"/>
</dbReference>
<dbReference type="PANTHER" id="PTHR11908">
    <property type="entry name" value="XANTHINE DEHYDROGENASE"/>
    <property type="match status" value="1"/>
</dbReference>
<dbReference type="RefSeq" id="WP_378070172.1">
    <property type="nucleotide sequence ID" value="NZ_JBHSBL010000020.1"/>
</dbReference>
<dbReference type="PANTHER" id="PTHR11908:SF132">
    <property type="entry name" value="ALDEHYDE OXIDASE 1-RELATED"/>
    <property type="match status" value="1"/>
</dbReference>
<dbReference type="Pfam" id="PF02738">
    <property type="entry name" value="MoCoBD_1"/>
    <property type="match status" value="1"/>
</dbReference>
<feature type="domain" description="Aldehyde oxidase/xanthine dehydrogenase a/b hammerhead" evidence="3">
    <location>
        <begin position="38"/>
        <end position="147"/>
    </location>
</feature>
<comment type="caution">
    <text evidence="4">The sequence shown here is derived from an EMBL/GenBank/DDBJ whole genome shotgun (WGS) entry which is preliminary data.</text>
</comment>
<keyword evidence="1" id="KW-0500">Molybdenum</keyword>
<evidence type="ECO:0000256" key="1">
    <source>
        <dbReference type="ARBA" id="ARBA00022505"/>
    </source>
</evidence>
<dbReference type="EC" id="1.2.5.3" evidence="4"/>
<name>A0ABV8IYB9_9ACTN</name>
<evidence type="ECO:0000313" key="4">
    <source>
        <dbReference type="EMBL" id="MFC4069287.1"/>
    </source>
</evidence>
<dbReference type="Proteomes" id="UP001595867">
    <property type="component" value="Unassembled WGS sequence"/>
</dbReference>
<dbReference type="Pfam" id="PF20256">
    <property type="entry name" value="MoCoBD_2"/>
    <property type="match status" value="1"/>
</dbReference>
<dbReference type="InterPro" id="IPR016208">
    <property type="entry name" value="Ald_Oxase/xanthine_DH-like"/>
</dbReference>
<dbReference type="InterPro" id="IPR046867">
    <property type="entry name" value="AldOxase/xan_DH_MoCoBD2"/>
</dbReference>
<dbReference type="InterPro" id="IPR000674">
    <property type="entry name" value="Ald_Oxase/Xan_DH_a/b"/>
</dbReference>
<evidence type="ECO:0000259" key="3">
    <source>
        <dbReference type="SMART" id="SM01008"/>
    </source>
</evidence>
<gene>
    <name evidence="4" type="ORF">ACFO0C_30565</name>
</gene>
<reference evidence="5" key="1">
    <citation type="journal article" date="2019" name="Int. J. Syst. Evol. Microbiol.">
        <title>The Global Catalogue of Microorganisms (GCM) 10K type strain sequencing project: providing services to taxonomists for standard genome sequencing and annotation.</title>
        <authorList>
            <consortium name="The Broad Institute Genomics Platform"/>
            <consortium name="The Broad Institute Genome Sequencing Center for Infectious Disease"/>
            <person name="Wu L."/>
            <person name="Ma J."/>
        </authorList>
    </citation>
    <scope>NUCLEOTIDE SEQUENCE [LARGE SCALE GENOMIC DNA]</scope>
    <source>
        <strain evidence="5">TBRC 5832</strain>
    </source>
</reference>
<dbReference type="InterPro" id="IPR037165">
    <property type="entry name" value="AldOxase/xan_DH_Mopterin-bd_sf"/>
</dbReference>
<dbReference type="GO" id="GO:0008805">
    <property type="term" value="F:carbon-monoxide oxygenase activity"/>
    <property type="evidence" value="ECO:0007669"/>
    <property type="project" value="UniProtKB-EC"/>
</dbReference>